<dbReference type="AlphaFoldDB" id="A0A7W9S4Z5"/>
<evidence type="ECO:0000256" key="2">
    <source>
        <dbReference type="ARBA" id="ARBA00023015"/>
    </source>
</evidence>
<keyword evidence="2" id="KW-0805">Transcription regulation</keyword>
<dbReference type="Gene3D" id="1.10.1740.10">
    <property type="match status" value="1"/>
</dbReference>
<dbReference type="InterPro" id="IPR007627">
    <property type="entry name" value="RNA_pol_sigma70_r2"/>
</dbReference>
<dbReference type="Pfam" id="PF04542">
    <property type="entry name" value="Sigma70_r2"/>
    <property type="match status" value="1"/>
</dbReference>
<keyword evidence="8" id="KW-1185">Reference proteome</keyword>
<accession>A0A7W9S4Z5</accession>
<organism evidence="7 8">
    <name type="scientific">Aquamicrobium lusatiense</name>
    <dbReference type="NCBI Taxonomy" id="89772"/>
    <lineage>
        <taxon>Bacteria</taxon>
        <taxon>Pseudomonadati</taxon>
        <taxon>Pseudomonadota</taxon>
        <taxon>Alphaproteobacteria</taxon>
        <taxon>Hyphomicrobiales</taxon>
        <taxon>Phyllobacteriaceae</taxon>
        <taxon>Aquamicrobium</taxon>
    </lineage>
</organism>
<dbReference type="Proteomes" id="UP000533306">
    <property type="component" value="Unassembled WGS sequence"/>
</dbReference>
<dbReference type="Pfam" id="PF08281">
    <property type="entry name" value="Sigma70_r4_2"/>
    <property type="match status" value="1"/>
</dbReference>
<protein>
    <submittedName>
        <fullName evidence="7">RNA polymerase sigma-70 factor (ECF subfamily)</fullName>
    </submittedName>
</protein>
<dbReference type="InterPro" id="IPR013325">
    <property type="entry name" value="RNA_pol_sigma_r2"/>
</dbReference>
<dbReference type="InterPro" id="IPR036388">
    <property type="entry name" value="WH-like_DNA-bd_sf"/>
</dbReference>
<dbReference type="RefSeq" id="WP_183832332.1">
    <property type="nucleotide sequence ID" value="NZ_JACHEU010000004.1"/>
</dbReference>
<keyword evidence="4" id="KW-0804">Transcription</keyword>
<evidence type="ECO:0000256" key="3">
    <source>
        <dbReference type="ARBA" id="ARBA00023082"/>
    </source>
</evidence>
<dbReference type="NCBIfam" id="TIGR02937">
    <property type="entry name" value="sigma70-ECF"/>
    <property type="match status" value="1"/>
</dbReference>
<dbReference type="InterPro" id="IPR013249">
    <property type="entry name" value="RNA_pol_sigma70_r4_t2"/>
</dbReference>
<comment type="similarity">
    <text evidence="1">Belongs to the sigma-70 factor family. ECF subfamily.</text>
</comment>
<dbReference type="PANTHER" id="PTHR43133:SF63">
    <property type="entry name" value="RNA POLYMERASE SIGMA FACTOR FECI-RELATED"/>
    <property type="match status" value="1"/>
</dbReference>
<evidence type="ECO:0000259" key="5">
    <source>
        <dbReference type="Pfam" id="PF04542"/>
    </source>
</evidence>
<dbReference type="Gene3D" id="1.10.10.10">
    <property type="entry name" value="Winged helix-like DNA-binding domain superfamily/Winged helix DNA-binding domain"/>
    <property type="match status" value="1"/>
</dbReference>
<evidence type="ECO:0000256" key="4">
    <source>
        <dbReference type="ARBA" id="ARBA00023163"/>
    </source>
</evidence>
<gene>
    <name evidence="7" type="ORF">HNR59_003544</name>
</gene>
<keyword evidence="3" id="KW-0731">Sigma factor</keyword>
<proteinExistence type="inferred from homology"/>
<feature type="domain" description="RNA polymerase sigma factor 70 region 4 type 2" evidence="6">
    <location>
        <begin position="108"/>
        <end position="160"/>
    </location>
</feature>
<dbReference type="SUPFAM" id="SSF88659">
    <property type="entry name" value="Sigma3 and sigma4 domains of RNA polymerase sigma factors"/>
    <property type="match status" value="1"/>
</dbReference>
<dbReference type="GO" id="GO:0016987">
    <property type="term" value="F:sigma factor activity"/>
    <property type="evidence" value="ECO:0007669"/>
    <property type="project" value="UniProtKB-KW"/>
</dbReference>
<dbReference type="SUPFAM" id="SSF88946">
    <property type="entry name" value="Sigma2 domain of RNA polymerase sigma factors"/>
    <property type="match status" value="1"/>
</dbReference>
<dbReference type="InterPro" id="IPR039425">
    <property type="entry name" value="RNA_pol_sigma-70-like"/>
</dbReference>
<evidence type="ECO:0000313" key="7">
    <source>
        <dbReference type="EMBL" id="MBB6014150.1"/>
    </source>
</evidence>
<dbReference type="EMBL" id="JACHEU010000004">
    <property type="protein sequence ID" value="MBB6014150.1"/>
    <property type="molecule type" value="Genomic_DNA"/>
</dbReference>
<comment type="caution">
    <text evidence="7">The sequence shown here is derived from an EMBL/GenBank/DDBJ whole genome shotgun (WGS) entry which is preliminary data.</text>
</comment>
<reference evidence="7 8" key="1">
    <citation type="submission" date="2020-08" db="EMBL/GenBank/DDBJ databases">
        <title>Genomic Encyclopedia of Type Strains, Phase IV (KMG-IV): sequencing the most valuable type-strain genomes for metagenomic binning, comparative biology and taxonomic classification.</title>
        <authorList>
            <person name="Goeker M."/>
        </authorList>
    </citation>
    <scope>NUCLEOTIDE SEQUENCE [LARGE SCALE GENOMIC DNA]</scope>
    <source>
        <strain evidence="7 8">DSM 11099</strain>
    </source>
</reference>
<evidence type="ECO:0000259" key="6">
    <source>
        <dbReference type="Pfam" id="PF08281"/>
    </source>
</evidence>
<dbReference type="GO" id="GO:0006352">
    <property type="term" value="P:DNA-templated transcription initiation"/>
    <property type="evidence" value="ECO:0007669"/>
    <property type="project" value="InterPro"/>
</dbReference>
<dbReference type="InterPro" id="IPR013324">
    <property type="entry name" value="RNA_pol_sigma_r3/r4-like"/>
</dbReference>
<evidence type="ECO:0000256" key="1">
    <source>
        <dbReference type="ARBA" id="ARBA00010641"/>
    </source>
</evidence>
<name>A0A7W9S4Z5_9HYPH</name>
<dbReference type="InterPro" id="IPR014284">
    <property type="entry name" value="RNA_pol_sigma-70_dom"/>
</dbReference>
<sequence>MASSDRNLSVYLAHRGELVDYATAIVGDRSRGEDVVQEAFLRFRSSASERTLDEPLGYLRRIVRNLAIDWTRRLSSERRTVDDKAEYGSIAADRPSPEDALVSRDELRLVMEAMAELPERTRIALMMHRFDGFKLRDIAAHLGISVALAHALVYEGLEHCRRRLARGG</sequence>
<dbReference type="PANTHER" id="PTHR43133">
    <property type="entry name" value="RNA POLYMERASE ECF-TYPE SIGMA FACTO"/>
    <property type="match status" value="1"/>
</dbReference>
<evidence type="ECO:0000313" key="8">
    <source>
        <dbReference type="Proteomes" id="UP000533306"/>
    </source>
</evidence>
<feature type="domain" description="RNA polymerase sigma-70 region 2" evidence="5">
    <location>
        <begin position="11"/>
        <end position="75"/>
    </location>
</feature>
<dbReference type="GO" id="GO:0003677">
    <property type="term" value="F:DNA binding"/>
    <property type="evidence" value="ECO:0007669"/>
    <property type="project" value="InterPro"/>
</dbReference>